<dbReference type="SUPFAM" id="SSF47336">
    <property type="entry name" value="ACP-like"/>
    <property type="match status" value="3"/>
</dbReference>
<dbReference type="SMART" id="SM00823">
    <property type="entry name" value="PKS_PP"/>
    <property type="match status" value="3"/>
</dbReference>
<feature type="region of interest" description="Disordered" evidence="3">
    <location>
        <begin position="1"/>
        <end position="41"/>
    </location>
</feature>
<dbReference type="Gene3D" id="1.10.1200.10">
    <property type="entry name" value="ACP-like"/>
    <property type="match status" value="3"/>
</dbReference>
<feature type="domain" description="Carrier" evidence="5">
    <location>
        <begin position="41"/>
        <end position="118"/>
    </location>
</feature>
<feature type="domain" description="Carrier" evidence="5">
    <location>
        <begin position="121"/>
        <end position="198"/>
    </location>
</feature>
<dbReference type="Pfam" id="PF00550">
    <property type="entry name" value="PP-binding"/>
    <property type="match status" value="3"/>
</dbReference>
<dbReference type="RefSeq" id="WP_241912996.1">
    <property type="nucleotide sequence ID" value="NZ_CP093326.1"/>
</dbReference>
<keyword evidence="2" id="KW-0597">Phosphoprotein</keyword>
<keyword evidence="1" id="KW-0596">Phosphopantetheine</keyword>
<keyword evidence="4" id="KW-0472">Membrane</keyword>
<reference evidence="6 7" key="1">
    <citation type="submission" date="2022-03" db="EMBL/GenBank/DDBJ databases">
        <title>Isotopic signatures of nitrous oxide derived from detoxification processes.</title>
        <authorList>
            <person name="Behrendt U."/>
            <person name="Buchen C."/>
            <person name="Well R."/>
            <person name="Ulrich A."/>
            <person name="Rohe L."/>
            <person name="Kolb S."/>
            <person name="Schloter M."/>
            <person name="Horn M.A."/>
            <person name="Augustin J."/>
        </authorList>
    </citation>
    <scope>NUCLEOTIDE SEQUENCE [LARGE SCALE GENOMIC DNA]</scope>
    <source>
        <strain evidence="6 7">S4-C24</strain>
    </source>
</reference>
<dbReference type="PANTHER" id="PTHR45527">
    <property type="entry name" value="NONRIBOSOMAL PEPTIDE SYNTHETASE"/>
    <property type="match status" value="1"/>
</dbReference>
<feature type="domain" description="Carrier" evidence="5">
    <location>
        <begin position="201"/>
        <end position="278"/>
    </location>
</feature>
<feature type="transmembrane region" description="Helical" evidence="4">
    <location>
        <begin position="597"/>
        <end position="622"/>
    </location>
</feature>
<dbReference type="EMBL" id="CP093326">
    <property type="protein sequence ID" value="UNK44556.1"/>
    <property type="molecule type" value="Genomic_DNA"/>
</dbReference>
<dbReference type="PROSITE" id="PS50075">
    <property type="entry name" value="CARRIER"/>
    <property type="match status" value="3"/>
</dbReference>
<feature type="transmembrane region" description="Helical" evidence="4">
    <location>
        <begin position="847"/>
        <end position="870"/>
    </location>
</feature>
<feature type="compositionally biased region" description="Low complexity" evidence="3">
    <location>
        <begin position="27"/>
        <end position="41"/>
    </location>
</feature>
<proteinExistence type="predicted"/>
<dbReference type="InterPro" id="IPR020806">
    <property type="entry name" value="PKS_PP-bd"/>
</dbReference>
<dbReference type="Gene3D" id="2.160.10.10">
    <property type="entry name" value="Hexapeptide repeat proteins"/>
    <property type="match status" value="2"/>
</dbReference>
<feature type="compositionally biased region" description="Basic and acidic residues" evidence="3">
    <location>
        <begin position="1"/>
        <end position="10"/>
    </location>
</feature>
<dbReference type="SUPFAM" id="SSF51161">
    <property type="entry name" value="Trimeric LpxA-like enzymes"/>
    <property type="match status" value="3"/>
</dbReference>
<dbReference type="InterPro" id="IPR012728">
    <property type="entry name" value="Pls/PosA_C"/>
</dbReference>
<dbReference type="NCBIfam" id="TIGR02353">
    <property type="entry name" value="NRPS_term_dom"/>
    <property type="match status" value="1"/>
</dbReference>
<evidence type="ECO:0000256" key="2">
    <source>
        <dbReference type="ARBA" id="ARBA00022553"/>
    </source>
</evidence>
<feature type="transmembrane region" description="Helical" evidence="4">
    <location>
        <begin position="820"/>
        <end position="841"/>
    </location>
</feature>
<gene>
    <name evidence="6" type="ORF">MNQ99_11160</name>
</gene>
<sequence>MKLPVDDLKGSPRSTTPTSPPTPEAPAAPAGNGSPGTPASGARVALERRLAELLASVVKKDDVPVDANFFLELGADSLVMAQFCARVRKQPDLPAVSIKDIYQNPTIAALAAALAPAEEATAQAQLQERLTELLAGVLGVEHVSADADFFHDLGADSLVMAQFCARVRKQPDLPAVSIKDIYQNPTIAALAAALAPAEEATAQAQLQERLTEVLAGVLDIEQVPADADFFHDLGADSLVMARFCARVRKQPELPQISMKEIYSNPNITALAAALQVPPPQDKETEPSPTVASVPETPPPMDARTWEYVACGALQVLVYIGYCLLAGLITVVGYLWLFPAAGSGNHDWLTHGTPFWELYLRSIAYTAATFVVMCILPVAAKWIFVGRFRPREIRIWSLAYFRFWLVKALMRTSPLSLMAGSPLTTFYLRAMGAKVGRNVMIMTNRLPICTDLLTIGEGTVIRKDAMLNGYRAHGGVIQLGGVTLGRDVIIGEGSVLDIDTVMGDRSQLGHRSTLYTGQAVPEGERWHGSPGRPGAADYATVEPTPYRPSRRGWFAVSQLLGTVGLGRTMWGLAIALVILANPNIAALLEPQELAFTDWVFYADAAVYAGLGIIGGTLVALVLITTLPRLLQLALKPDRVYPLFGLRDGAARAVSKMTNSPMLGQLFGDSSYIVNYVRAIGYRQPQVEQTGSNFGTGFKHDNPFLSTIGTGTMIADGVSFMNTDYSATSFKISEVAIGARNFLGNAVLYPAEAKTGDNCLLATKVMVPVDGPVRQGVGLLGSPAFEIPRSVLRDTLPEEQRSRADLRRDLAAKNGHNLRTMALLMLARWFNAMVALLAMFAGLELSDQFGFLAISASFVLMLVLGVLVPVGLQHVATGFRRLRPQLCSIYNPYFWWHERYWKLQAQSRYLALFNGTPFKPMVWRLLGVRIGSRVFDDGLGIVERSLVTIGSRCTMNNGTTIQSHSQEDGMFKSDYNVVGDDVTLGVAAFIHYGVTVEDGAVVTADSFVMKGTTLPRGTLWGGNPAEEAQVAATSPVAMERPVS</sequence>
<organism evidence="6 7">
    <name type="scientific">Arthrobacter sulfonylureivorans</name>
    <dbReference type="NCBI Taxonomy" id="2486855"/>
    <lineage>
        <taxon>Bacteria</taxon>
        <taxon>Bacillati</taxon>
        <taxon>Actinomycetota</taxon>
        <taxon>Actinomycetes</taxon>
        <taxon>Micrococcales</taxon>
        <taxon>Micrococcaceae</taxon>
        <taxon>Arthrobacter</taxon>
    </lineage>
</organism>
<evidence type="ECO:0000256" key="4">
    <source>
        <dbReference type="SAM" id="Phobius"/>
    </source>
</evidence>
<dbReference type="InterPro" id="IPR011004">
    <property type="entry name" value="Trimer_LpxA-like_sf"/>
</dbReference>
<dbReference type="PANTHER" id="PTHR45527:SF1">
    <property type="entry name" value="FATTY ACID SYNTHASE"/>
    <property type="match status" value="1"/>
</dbReference>
<name>A0ABY3W3X2_9MICC</name>
<keyword evidence="4" id="KW-0812">Transmembrane</keyword>
<evidence type="ECO:0000313" key="7">
    <source>
        <dbReference type="Proteomes" id="UP000829069"/>
    </source>
</evidence>
<keyword evidence="7" id="KW-1185">Reference proteome</keyword>
<dbReference type="InterPro" id="IPR036736">
    <property type="entry name" value="ACP-like_sf"/>
</dbReference>
<evidence type="ECO:0000256" key="1">
    <source>
        <dbReference type="ARBA" id="ARBA00022450"/>
    </source>
</evidence>
<protein>
    <submittedName>
        <fullName evidence="6">Phosphopantetheine-binding protein</fullName>
    </submittedName>
</protein>
<dbReference type="InterPro" id="IPR009081">
    <property type="entry name" value="PP-bd_ACP"/>
</dbReference>
<accession>A0ABY3W3X2</accession>
<dbReference type="Proteomes" id="UP000829069">
    <property type="component" value="Chromosome"/>
</dbReference>
<feature type="transmembrane region" description="Helical" evidence="4">
    <location>
        <begin position="315"/>
        <end position="337"/>
    </location>
</feature>
<feature type="transmembrane region" description="Helical" evidence="4">
    <location>
        <begin position="552"/>
        <end position="577"/>
    </location>
</feature>
<feature type="transmembrane region" description="Helical" evidence="4">
    <location>
        <begin position="357"/>
        <end position="383"/>
    </location>
</feature>
<keyword evidence="4" id="KW-1133">Transmembrane helix</keyword>
<evidence type="ECO:0000313" key="6">
    <source>
        <dbReference type="EMBL" id="UNK44556.1"/>
    </source>
</evidence>
<evidence type="ECO:0000256" key="3">
    <source>
        <dbReference type="SAM" id="MobiDB-lite"/>
    </source>
</evidence>
<evidence type="ECO:0000259" key="5">
    <source>
        <dbReference type="PROSITE" id="PS50075"/>
    </source>
</evidence>